<reference evidence="3" key="1">
    <citation type="submission" date="2023-07" db="EMBL/GenBank/DDBJ databases">
        <title>Black Yeasts Isolated from many extreme environments.</title>
        <authorList>
            <person name="Coleine C."/>
            <person name="Stajich J.E."/>
            <person name="Selbmann L."/>
        </authorList>
    </citation>
    <scope>NUCLEOTIDE SEQUENCE</scope>
    <source>
        <strain evidence="3">CCFEE 5485</strain>
    </source>
</reference>
<feature type="region of interest" description="Disordered" evidence="1">
    <location>
        <begin position="984"/>
        <end position="1011"/>
    </location>
</feature>
<comment type="caution">
    <text evidence="3">The sequence shown here is derived from an EMBL/GenBank/DDBJ whole genome shotgun (WGS) entry which is preliminary data.</text>
</comment>
<dbReference type="PRINTS" id="PR01270">
    <property type="entry name" value="HDASUPER"/>
</dbReference>
<feature type="region of interest" description="Disordered" evidence="1">
    <location>
        <begin position="1"/>
        <end position="39"/>
    </location>
</feature>
<feature type="compositionally biased region" description="Polar residues" evidence="1">
    <location>
        <begin position="1158"/>
        <end position="1183"/>
    </location>
</feature>
<dbReference type="InterPro" id="IPR053244">
    <property type="entry name" value="HDAC_HD_type_1"/>
</dbReference>
<dbReference type="Gene3D" id="3.40.800.20">
    <property type="entry name" value="Histone deacetylase domain"/>
    <property type="match status" value="1"/>
</dbReference>
<dbReference type="FunFam" id="3.40.800.20:FF:000011">
    <property type="entry name" value="Histone deacetylase HOS3"/>
    <property type="match status" value="1"/>
</dbReference>
<dbReference type="EC" id="3.5.1.98" evidence="3"/>
<sequence length="1276" mass="134842">MSLKDRPTSSPKLTRRSSRQSLGTTAEEEADKRPTPKRSISNLIANLREAQTTMEPIQEPIQLTAAQMAVEHFTNQLLAHVGKDVEAETVVILHDACYGHRYSRLKSTKSTLSMIVERPERIHASVLGASAAYVRLGGHHAGGGNAPSPGRVSASPPPFKIRRTTRSMDVTSSCVTNVHGTAWMAELKGLCEVAGERLATGTNELSRSSDPAEAEKRKLHQGDLYLCGESLDAFEGALGGVADAVDAVFQPTSATKRAFVAVRPPGHHCSADYPSGFCWLNNIHVSIEYAAQTYGLTHAAILDFDLHHGDGSQAITWQRNRANNDKRWNAKPNSKLKLNPDIGYYSLHDINSYPCEMGDDEKVQAASLCVENAHGQSIWNVHLQPWKTEEEFWLLYEGRYAILLEKARLFLRYHTARIKAEGRQPPRSAIFISAGFDASEWEGAGMQRHKVNVPTEFYARFSRDVVKLAAEQATGCEGRVISVLEGGYSDRALCSGVMSHLSGLCGQSLAEPQVKHALMNGLRLDTASKFHYNPSWWSAPNLTALELKVHPPPPPSLHGGKRVRTGPQPTYATPTESFAYKVVDPNKFARSVSGTMRDSPAFARPRTPPAPEVDWVVAVQELSRLLVPLNRTTGSCTAEELGGVRSKKERQSAAPVLQTTGGDEEVTATTTRPRQLRERKGKGVMAAGAAAGAGGSSYAGSTHSDDVDRGASRSASRASNGNVSRRQTLHDFPLASASASEEAAAASAGGGAEMKQRRMSRRLSAGSTLSSLDGGLDFMGQEVDRPPVPPLPVFKTPVPRASVAAGGEMLVKKTRASGRPKKLVVSDAPGAGLEETGVASATVSPANVVTAPVSASTQHEHLPSSIAEESPPSSSTTTTTNGTQLPPSAAPAMNQTANHDVDRLASGLKKISLNVGTREESERKVAEKEAAERRARALKGAETRRVNAAAKKMKAMTDTGGGNGGVNGAGSTANNETLGAVSTTSGLAPAATRTNGDYSVTGPGPASEQNLTSLQAEGGAPNSMTTTGFAPEPGLQGVRPDAVPSNGFLAQRGAPSAPADGIPDDRANGLNYEENLPPLTAASGIQYGELLSTNELDLSGVTDGIPEPTTAVKAPPQRPSHVVDALDAQYAAPTNGHHAPERPPPTSSTPSTMRSPAGKQTKTTLPIWNSTGPLPFASTSLTRPTKAATPGKSKTTSKSTAKSPAKSPVKSPKGTKLGPDGIVGNDGNGVSKTMLEVASDHEEEIVEGPTPGVEEVGDSVWAVPDTPVVSRRGGKM</sequence>
<feature type="domain" description="Histone deacetylase" evidence="2">
    <location>
        <begin position="167"/>
        <end position="503"/>
    </location>
</feature>
<dbReference type="Pfam" id="PF00850">
    <property type="entry name" value="Hist_deacetyl"/>
    <property type="match status" value="1"/>
</dbReference>
<gene>
    <name evidence="3" type="primary">HOS3</name>
    <name evidence="3" type="ORF">LTR78_008030</name>
</gene>
<feature type="region of interest" description="Disordered" evidence="1">
    <location>
        <begin position="1133"/>
        <end position="1230"/>
    </location>
</feature>
<dbReference type="EMBL" id="JAUTXT010000036">
    <property type="protein sequence ID" value="KAK3672060.1"/>
    <property type="molecule type" value="Genomic_DNA"/>
</dbReference>
<dbReference type="GO" id="GO:0005634">
    <property type="term" value="C:nucleus"/>
    <property type="evidence" value="ECO:0007669"/>
    <property type="project" value="TreeGrafter"/>
</dbReference>
<feature type="region of interest" description="Disordered" evidence="1">
    <location>
        <begin position="1050"/>
        <end position="1072"/>
    </location>
</feature>
<keyword evidence="4" id="KW-1185">Reference proteome</keyword>
<dbReference type="SUPFAM" id="SSF52768">
    <property type="entry name" value="Arginase/deacetylase"/>
    <property type="match status" value="1"/>
</dbReference>
<dbReference type="AlphaFoldDB" id="A0AAE0WJ39"/>
<feature type="compositionally biased region" description="Low complexity" evidence="1">
    <location>
        <begin position="1184"/>
        <end position="1212"/>
    </location>
</feature>
<dbReference type="RefSeq" id="XP_064689894.1">
    <property type="nucleotide sequence ID" value="XM_064842500.1"/>
</dbReference>
<feature type="compositionally biased region" description="Low complexity" evidence="1">
    <location>
        <begin position="863"/>
        <end position="887"/>
    </location>
</feature>
<dbReference type="GeneID" id="89967058"/>
<dbReference type="Proteomes" id="UP001274830">
    <property type="component" value="Unassembled WGS sequence"/>
</dbReference>
<dbReference type="GO" id="GO:0010468">
    <property type="term" value="P:regulation of gene expression"/>
    <property type="evidence" value="ECO:0007669"/>
    <property type="project" value="UniProtKB-ARBA"/>
</dbReference>
<dbReference type="PANTHER" id="PTHR47558:SF1">
    <property type="entry name" value="HISTONE DEACETYLASE HOS3"/>
    <property type="match status" value="1"/>
</dbReference>
<feature type="region of interest" description="Disordered" evidence="1">
    <location>
        <begin position="916"/>
        <end position="945"/>
    </location>
</feature>
<dbReference type="InterPro" id="IPR023696">
    <property type="entry name" value="Ureohydrolase_dom_sf"/>
</dbReference>
<evidence type="ECO:0000313" key="4">
    <source>
        <dbReference type="Proteomes" id="UP001274830"/>
    </source>
</evidence>
<organism evidence="3 4">
    <name type="scientific">Recurvomyces mirabilis</name>
    <dbReference type="NCBI Taxonomy" id="574656"/>
    <lineage>
        <taxon>Eukaryota</taxon>
        <taxon>Fungi</taxon>
        <taxon>Dikarya</taxon>
        <taxon>Ascomycota</taxon>
        <taxon>Pezizomycotina</taxon>
        <taxon>Dothideomycetes</taxon>
        <taxon>Dothideomycetidae</taxon>
        <taxon>Mycosphaerellales</taxon>
        <taxon>Teratosphaeriaceae</taxon>
        <taxon>Recurvomyces</taxon>
    </lineage>
</organism>
<feature type="region of interest" description="Disordered" evidence="1">
    <location>
        <begin position="743"/>
        <end position="768"/>
    </location>
</feature>
<dbReference type="InterPro" id="IPR000286">
    <property type="entry name" value="HDACs"/>
</dbReference>
<evidence type="ECO:0000256" key="1">
    <source>
        <dbReference type="SAM" id="MobiDB-lite"/>
    </source>
</evidence>
<dbReference type="PANTHER" id="PTHR47558">
    <property type="entry name" value="HISTONE DEACETYLASE HOS3"/>
    <property type="match status" value="1"/>
</dbReference>
<keyword evidence="3" id="KW-0378">Hydrolase</keyword>
<dbReference type="InterPro" id="IPR037138">
    <property type="entry name" value="His_deacetylse_dom_sf"/>
</dbReference>
<proteinExistence type="predicted"/>
<feature type="region of interest" description="Disordered" evidence="1">
    <location>
        <begin position="852"/>
        <end position="896"/>
    </location>
</feature>
<feature type="compositionally biased region" description="Basic and acidic residues" evidence="1">
    <location>
        <begin position="917"/>
        <end position="945"/>
    </location>
</feature>
<feature type="region of interest" description="Disordered" evidence="1">
    <location>
        <begin position="638"/>
        <end position="727"/>
    </location>
</feature>
<feature type="compositionally biased region" description="Polar residues" evidence="1">
    <location>
        <begin position="657"/>
        <end position="673"/>
    </location>
</feature>
<evidence type="ECO:0000313" key="3">
    <source>
        <dbReference type="EMBL" id="KAK3672060.1"/>
    </source>
</evidence>
<evidence type="ECO:0000259" key="2">
    <source>
        <dbReference type="Pfam" id="PF00850"/>
    </source>
</evidence>
<dbReference type="CDD" id="cd09998">
    <property type="entry name" value="HDAC_Hos3"/>
    <property type="match status" value="1"/>
</dbReference>
<dbReference type="GO" id="GO:0141221">
    <property type="term" value="F:histone deacetylase activity, hydrolytic mechanism"/>
    <property type="evidence" value="ECO:0007669"/>
    <property type="project" value="UniProtKB-EC"/>
</dbReference>
<feature type="compositionally biased region" description="Low complexity" evidence="1">
    <location>
        <begin position="712"/>
        <end position="726"/>
    </location>
</feature>
<name>A0AAE0WJ39_9PEZI</name>
<accession>A0AAE0WJ39</accession>
<protein>
    <submittedName>
        <fullName evidence="3">Histone deacetylase</fullName>
        <ecNumber evidence="3">3.5.1.98</ecNumber>
    </submittedName>
</protein>
<feature type="compositionally biased region" description="Polar residues" evidence="1">
    <location>
        <begin position="984"/>
        <end position="998"/>
    </location>
</feature>
<dbReference type="InterPro" id="IPR023801">
    <property type="entry name" value="His_deacetylse_dom"/>
</dbReference>